<name>A0A918CE51_AGRME</name>
<reference evidence="1" key="1">
    <citation type="journal article" date="2014" name="Int. J. Syst. Evol. Microbiol.">
        <title>Complete genome sequence of Corynebacterium casei LMG S-19264T (=DSM 44701T), isolated from a smear-ripened cheese.</title>
        <authorList>
            <consortium name="US DOE Joint Genome Institute (JGI-PGF)"/>
            <person name="Walter F."/>
            <person name="Albersmeier A."/>
            <person name="Kalinowski J."/>
            <person name="Ruckert C."/>
        </authorList>
    </citation>
    <scope>NUCLEOTIDE SEQUENCE</scope>
    <source>
        <strain evidence="1">JCM 3346</strain>
    </source>
</reference>
<dbReference type="AlphaFoldDB" id="A0A918CE51"/>
<dbReference type="Gene3D" id="1.10.287.1700">
    <property type="match status" value="1"/>
</dbReference>
<gene>
    <name evidence="1" type="ORF">GCM10010196_10450</name>
</gene>
<dbReference type="RefSeq" id="WP_189084209.1">
    <property type="nucleotide sequence ID" value="NZ_BMRJ01000001.1"/>
</dbReference>
<sequence>MKGFRLDGLLRVRRVQEERTASVLASRTAKLRDSEALRARAQRELSAYGEPGTQLETLRAIAAARASSEAMLAELLAASTLLAAEVDEAKLTHDEARRRVRTLERMEAAHVEAELETELRVEQNRLDEIANGRRARGGEE</sequence>
<keyword evidence="2" id="KW-1185">Reference proteome</keyword>
<proteinExistence type="predicted"/>
<comment type="caution">
    <text evidence="1">The sequence shown here is derived from an EMBL/GenBank/DDBJ whole genome shotgun (WGS) entry which is preliminary data.</text>
</comment>
<organism evidence="1 2">
    <name type="scientific">Agromyces mediolanus</name>
    <name type="common">Corynebacterium mediolanum</name>
    <dbReference type="NCBI Taxonomy" id="41986"/>
    <lineage>
        <taxon>Bacteria</taxon>
        <taxon>Bacillati</taxon>
        <taxon>Actinomycetota</taxon>
        <taxon>Actinomycetes</taxon>
        <taxon>Micrococcales</taxon>
        <taxon>Microbacteriaceae</taxon>
        <taxon>Agromyces</taxon>
    </lineage>
</organism>
<dbReference type="EMBL" id="BMRJ01000001">
    <property type="protein sequence ID" value="GGR19163.1"/>
    <property type="molecule type" value="Genomic_DNA"/>
</dbReference>
<protein>
    <recommendedName>
        <fullName evidence="3">Flagellar FliJ protein</fullName>
    </recommendedName>
</protein>
<evidence type="ECO:0000313" key="1">
    <source>
        <dbReference type="EMBL" id="GGR19163.1"/>
    </source>
</evidence>
<evidence type="ECO:0000313" key="2">
    <source>
        <dbReference type="Proteomes" id="UP000610303"/>
    </source>
</evidence>
<accession>A0A918CE51</accession>
<dbReference type="InterPro" id="IPR053716">
    <property type="entry name" value="Flag_assembly_chemotaxis_eff"/>
</dbReference>
<evidence type="ECO:0008006" key="3">
    <source>
        <dbReference type="Google" id="ProtNLM"/>
    </source>
</evidence>
<dbReference type="Proteomes" id="UP000610303">
    <property type="component" value="Unassembled WGS sequence"/>
</dbReference>
<reference evidence="1" key="2">
    <citation type="submission" date="2020-09" db="EMBL/GenBank/DDBJ databases">
        <authorList>
            <person name="Sun Q."/>
            <person name="Ohkuma M."/>
        </authorList>
    </citation>
    <scope>NUCLEOTIDE SEQUENCE</scope>
    <source>
        <strain evidence="1">JCM 3346</strain>
    </source>
</reference>